<evidence type="ECO:0000256" key="2">
    <source>
        <dbReference type="SAM" id="Phobius"/>
    </source>
</evidence>
<proteinExistence type="predicted"/>
<reference evidence="3 4" key="1">
    <citation type="submission" date="2017-06" db="EMBL/GenBank/DDBJ databases">
        <authorList>
            <person name="Kim H.J."/>
            <person name="Triplett B.A."/>
        </authorList>
    </citation>
    <scope>NUCLEOTIDE SEQUENCE [LARGE SCALE GENOMIC DNA]</scope>
    <source>
        <strain evidence="3 4">DSM 44272</strain>
    </source>
</reference>
<dbReference type="AlphaFoldDB" id="A0A238Z4H6"/>
<protein>
    <submittedName>
        <fullName evidence="3">Uncharacterized protein</fullName>
    </submittedName>
</protein>
<name>A0A238Z4H6_9ACTN</name>
<feature type="transmembrane region" description="Helical" evidence="2">
    <location>
        <begin position="26"/>
        <end position="46"/>
    </location>
</feature>
<evidence type="ECO:0000313" key="4">
    <source>
        <dbReference type="Proteomes" id="UP000198403"/>
    </source>
</evidence>
<evidence type="ECO:0000313" key="3">
    <source>
        <dbReference type="EMBL" id="SNR78335.1"/>
    </source>
</evidence>
<dbReference type="RefSeq" id="WP_089338182.1">
    <property type="nucleotide sequence ID" value="NZ_FZNO01000025.1"/>
</dbReference>
<keyword evidence="2" id="KW-1133">Transmembrane helix</keyword>
<keyword evidence="2" id="KW-0472">Membrane</keyword>
<evidence type="ECO:0000256" key="1">
    <source>
        <dbReference type="SAM" id="MobiDB-lite"/>
    </source>
</evidence>
<accession>A0A238Z4H6</accession>
<feature type="region of interest" description="Disordered" evidence="1">
    <location>
        <begin position="47"/>
        <end position="72"/>
    </location>
</feature>
<feature type="compositionally biased region" description="Gly residues" evidence="1">
    <location>
        <begin position="53"/>
        <end position="62"/>
    </location>
</feature>
<dbReference type="Proteomes" id="UP000198403">
    <property type="component" value="Unassembled WGS sequence"/>
</dbReference>
<feature type="region of interest" description="Disordered" evidence="1">
    <location>
        <begin position="1"/>
        <end position="20"/>
    </location>
</feature>
<keyword evidence="2" id="KW-0812">Transmembrane</keyword>
<sequence length="72" mass="7254">MDATNPQPHSGEGPRPQDLKRGGRKILLAFLAFLVVVAVIVALTNIGGDDDPSGGGEQGMGATGTVELVGPS</sequence>
<dbReference type="EMBL" id="FZNO01000025">
    <property type="protein sequence ID" value="SNR78335.1"/>
    <property type="molecule type" value="Genomic_DNA"/>
</dbReference>
<organism evidence="3 4">
    <name type="scientific">Blastococcus mobilis</name>
    <dbReference type="NCBI Taxonomy" id="1938746"/>
    <lineage>
        <taxon>Bacteria</taxon>
        <taxon>Bacillati</taxon>
        <taxon>Actinomycetota</taxon>
        <taxon>Actinomycetes</taxon>
        <taxon>Geodermatophilales</taxon>
        <taxon>Geodermatophilaceae</taxon>
        <taxon>Blastococcus</taxon>
    </lineage>
</organism>
<gene>
    <name evidence="3" type="ORF">SAMN06272737_12536</name>
</gene>
<keyword evidence="4" id="KW-1185">Reference proteome</keyword>